<dbReference type="InterPro" id="IPR050062">
    <property type="entry name" value="Pro-tRNA_synthetase"/>
</dbReference>
<dbReference type="InterPro" id="IPR036621">
    <property type="entry name" value="Anticodon-bd_dom_sf"/>
</dbReference>
<evidence type="ECO:0000313" key="13">
    <source>
        <dbReference type="EMBL" id="KKL69958.1"/>
    </source>
</evidence>
<dbReference type="InterPro" id="IPR004154">
    <property type="entry name" value="Anticodon-bd"/>
</dbReference>
<keyword evidence="6" id="KW-0547">Nucleotide-binding</keyword>
<keyword evidence="5" id="KW-0436">Ligase</keyword>
<dbReference type="Gene3D" id="3.30.930.10">
    <property type="entry name" value="Bira Bifunctional Protein, Domain 2"/>
    <property type="match status" value="2"/>
</dbReference>
<dbReference type="Pfam" id="PF00587">
    <property type="entry name" value="tRNA-synt_2b"/>
    <property type="match status" value="1"/>
</dbReference>
<dbReference type="InterPro" id="IPR002314">
    <property type="entry name" value="aa-tRNA-synt_IIb"/>
</dbReference>
<dbReference type="NCBIfam" id="NF006625">
    <property type="entry name" value="PRK09194.1"/>
    <property type="match status" value="1"/>
</dbReference>
<evidence type="ECO:0000259" key="12">
    <source>
        <dbReference type="PROSITE" id="PS50862"/>
    </source>
</evidence>
<gene>
    <name evidence="13" type="ORF">LCGC14_2109710</name>
</gene>
<keyword evidence="4" id="KW-0963">Cytoplasm</keyword>
<dbReference type="InterPro" id="IPR006195">
    <property type="entry name" value="aa-tRNA-synth_II"/>
</dbReference>
<feature type="domain" description="Aminoacyl-transfer RNA synthetases class-II family profile" evidence="12">
    <location>
        <begin position="1"/>
        <end position="410"/>
    </location>
</feature>
<proteinExistence type="predicted"/>
<evidence type="ECO:0000256" key="5">
    <source>
        <dbReference type="ARBA" id="ARBA00022598"/>
    </source>
</evidence>
<dbReference type="GO" id="GO:0002161">
    <property type="term" value="F:aminoacyl-tRNA deacylase activity"/>
    <property type="evidence" value="ECO:0007669"/>
    <property type="project" value="InterPro"/>
</dbReference>
<dbReference type="AlphaFoldDB" id="A0A0F9E7F2"/>
<dbReference type="EC" id="6.1.1.15" evidence="3"/>
<dbReference type="Pfam" id="PF04073">
    <property type="entry name" value="tRNA_edit"/>
    <property type="match status" value="1"/>
</dbReference>
<dbReference type="SUPFAM" id="SSF55681">
    <property type="entry name" value="Class II aaRS and biotin synthetases"/>
    <property type="match status" value="1"/>
</dbReference>
<evidence type="ECO:0000256" key="6">
    <source>
        <dbReference type="ARBA" id="ARBA00022741"/>
    </source>
</evidence>
<dbReference type="InterPro" id="IPR044140">
    <property type="entry name" value="ProRS_anticodon_short"/>
</dbReference>
<dbReference type="Gene3D" id="3.40.50.800">
    <property type="entry name" value="Anticodon-binding domain"/>
    <property type="match status" value="1"/>
</dbReference>
<keyword evidence="9" id="KW-0030">Aminoacyl-tRNA synthetase</keyword>
<sequence>MDAAGGQELMMPAIHPIEIWQASGRDQTMKDILFRFSDKRDREFVLGPTHEEVIVELFKRNVHSYRDLPLLVYQIQQKFRDEPRPRGGLIRLRQFTMKDLYSFDTDFEGLDVSYRKMYDAYTRIFDRCGVPTVPALADSGAMGGRDTHEFIYLTQYGEDTCLLCPKCGYAANAEVAAFVKEPVHNTEEPQPFQEIPTPGLYTIQALADHLGIPTSKTCKAVFYAADGEPVFVAIRGDMDVNETKLRRVLGAVDLHYMSEDEVAAAGFVPGSAGAVGLKGIRIVADDLLPQETNLVAGANKPDTHLLNVNYGRDWQAGTIADIALAGEGSLCAAPTHGKALCRTAMDARRGIEMGQIFKLGTFYAEKLGATYLDAEGKQRPAVMGSYGIGTERLLAAIVEANHDERGITWPAQVAPFQVHLVALQPNREEVRNAAEEIYGRLQSGGLTVLYDDRDETPGVKFNDADLLGMPLRITVSPRALEKGSLEIKRRTETESDLVPLDGALPKIKRAISP</sequence>
<dbReference type="CDD" id="cd04334">
    <property type="entry name" value="ProRS-INS"/>
    <property type="match status" value="1"/>
</dbReference>
<dbReference type="GO" id="GO:0005829">
    <property type="term" value="C:cytosol"/>
    <property type="evidence" value="ECO:0007669"/>
    <property type="project" value="TreeGrafter"/>
</dbReference>
<dbReference type="NCBIfam" id="TIGR00409">
    <property type="entry name" value="proS_fam_II"/>
    <property type="match status" value="1"/>
</dbReference>
<keyword evidence="7" id="KW-0067">ATP-binding</keyword>
<dbReference type="InterPro" id="IPR045864">
    <property type="entry name" value="aa-tRNA-synth_II/BPL/LPL"/>
</dbReference>
<reference evidence="13" key="1">
    <citation type="journal article" date="2015" name="Nature">
        <title>Complex archaea that bridge the gap between prokaryotes and eukaryotes.</title>
        <authorList>
            <person name="Spang A."/>
            <person name="Saw J.H."/>
            <person name="Jorgensen S.L."/>
            <person name="Zaremba-Niedzwiedzka K."/>
            <person name="Martijn J."/>
            <person name="Lind A.E."/>
            <person name="van Eijk R."/>
            <person name="Schleper C."/>
            <person name="Guy L."/>
            <person name="Ettema T.J."/>
        </authorList>
    </citation>
    <scope>NUCLEOTIDE SEQUENCE</scope>
</reference>
<evidence type="ECO:0000256" key="11">
    <source>
        <dbReference type="ARBA" id="ARBA00047671"/>
    </source>
</evidence>
<evidence type="ECO:0000256" key="4">
    <source>
        <dbReference type="ARBA" id="ARBA00022490"/>
    </source>
</evidence>
<dbReference type="InterPro" id="IPR007214">
    <property type="entry name" value="YbaK/aa-tRNA-synth-assoc-dom"/>
</dbReference>
<keyword evidence="8" id="KW-0648">Protein biosynthesis</keyword>
<evidence type="ECO:0000256" key="2">
    <source>
        <dbReference type="ARBA" id="ARBA00011738"/>
    </source>
</evidence>
<comment type="subunit">
    <text evidence="2">Homodimer.</text>
</comment>
<dbReference type="PANTHER" id="PTHR42753">
    <property type="entry name" value="MITOCHONDRIAL RIBOSOME PROTEIN L39/PROLYL-TRNA LIGASE FAMILY MEMBER"/>
    <property type="match status" value="1"/>
</dbReference>
<dbReference type="GO" id="GO:0006433">
    <property type="term" value="P:prolyl-tRNA aminoacylation"/>
    <property type="evidence" value="ECO:0007669"/>
    <property type="project" value="InterPro"/>
</dbReference>
<evidence type="ECO:0000256" key="3">
    <source>
        <dbReference type="ARBA" id="ARBA00012831"/>
    </source>
</evidence>
<dbReference type="InterPro" id="IPR004500">
    <property type="entry name" value="Pro-tRNA-synth_IIa_bac-type"/>
</dbReference>
<evidence type="ECO:0000256" key="1">
    <source>
        <dbReference type="ARBA" id="ARBA00004496"/>
    </source>
</evidence>
<name>A0A0F9E7F2_9ZZZZ</name>
<dbReference type="Gene3D" id="3.90.960.10">
    <property type="entry name" value="YbaK/aminoacyl-tRNA synthetase-associated domain"/>
    <property type="match status" value="1"/>
</dbReference>
<dbReference type="InterPro" id="IPR036754">
    <property type="entry name" value="YbaK/aa-tRNA-synt-asso_dom_sf"/>
</dbReference>
<dbReference type="GO" id="GO:0005524">
    <property type="term" value="F:ATP binding"/>
    <property type="evidence" value="ECO:0007669"/>
    <property type="project" value="UniProtKB-KW"/>
</dbReference>
<accession>A0A0F9E7F2</accession>
<evidence type="ECO:0000256" key="10">
    <source>
        <dbReference type="ARBA" id="ARBA00029731"/>
    </source>
</evidence>
<evidence type="ECO:0000256" key="9">
    <source>
        <dbReference type="ARBA" id="ARBA00023146"/>
    </source>
</evidence>
<dbReference type="PRINTS" id="PR01046">
    <property type="entry name" value="TRNASYNTHPRO"/>
</dbReference>
<dbReference type="CDD" id="cd00861">
    <property type="entry name" value="ProRS_anticodon_short"/>
    <property type="match status" value="1"/>
</dbReference>
<organism evidence="13">
    <name type="scientific">marine sediment metagenome</name>
    <dbReference type="NCBI Taxonomy" id="412755"/>
    <lineage>
        <taxon>unclassified sequences</taxon>
        <taxon>metagenomes</taxon>
        <taxon>ecological metagenomes</taxon>
    </lineage>
</organism>
<comment type="catalytic activity">
    <reaction evidence="11">
        <text>tRNA(Pro) + L-proline + ATP = L-prolyl-tRNA(Pro) + AMP + diphosphate</text>
        <dbReference type="Rhea" id="RHEA:14305"/>
        <dbReference type="Rhea" id="RHEA-COMP:9700"/>
        <dbReference type="Rhea" id="RHEA-COMP:9702"/>
        <dbReference type="ChEBI" id="CHEBI:30616"/>
        <dbReference type="ChEBI" id="CHEBI:33019"/>
        <dbReference type="ChEBI" id="CHEBI:60039"/>
        <dbReference type="ChEBI" id="CHEBI:78442"/>
        <dbReference type="ChEBI" id="CHEBI:78532"/>
        <dbReference type="ChEBI" id="CHEBI:456215"/>
        <dbReference type="EC" id="6.1.1.15"/>
    </reaction>
</comment>
<evidence type="ECO:0000256" key="7">
    <source>
        <dbReference type="ARBA" id="ARBA00022840"/>
    </source>
</evidence>
<protein>
    <recommendedName>
        <fullName evidence="3">proline--tRNA ligase</fullName>
        <ecNumber evidence="3">6.1.1.15</ecNumber>
    </recommendedName>
    <alternativeName>
        <fullName evidence="10">Prolyl-tRNA synthetase</fullName>
    </alternativeName>
</protein>
<dbReference type="InterPro" id="IPR002316">
    <property type="entry name" value="Pro-tRNA-ligase_IIa"/>
</dbReference>
<dbReference type="PANTHER" id="PTHR42753:SF2">
    <property type="entry name" value="PROLINE--TRNA LIGASE"/>
    <property type="match status" value="1"/>
</dbReference>
<dbReference type="SUPFAM" id="SSF55826">
    <property type="entry name" value="YbaK/ProRS associated domain"/>
    <property type="match status" value="1"/>
</dbReference>
<comment type="caution">
    <text evidence="13">The sequence shown here is derived from an EMBL/GenBank/DDBJ whole genome shotgun (WGS) entry which is preliminary data.</text>
</comment>
<dbReference type="GO" id="GO:0004827">
    <property type="term" value="F:proline-tRNA ligase activity"/>
    <property type="evidence" value="ECO:0007669"/>
    <property type="project" value="UniProtKB-EC"/>
</dbReference>
<evidence type="ECO:0000256" key="8">
    <source>
        <dbReference type="ARBA" id="ARBA00022917"/>
    </source>
</evidence>
<dbReference type="Pfam" id="PF03129">
    <property type="entry name" value="HGTP_anticodon"/>
    <property type="match status" value="1"/>
</dbReference>
<dbReference type="SUPFAM" id="SSF52954">
    <property type="entry name" value="Class II aaRS ABD-related"/>
    <property type="match status" value="1"/>
</dbReference>
<dbReference type="EMBL" id="LAZR01026041">
    <property type="protein sequence ID" value="KKL69958.1"/>
    <property type="molecule type" value="Genomic_DNA"/>
</dbReference>
<dbReference type="PROSITE" id="PS50862">
    <property type="entry name" value="AA_TRNA_LIGASE_II"/>
    <property type="match status" value="1"/>
</dbReference>
<comment type="subcellular location">
    <subcellularLocation>
        <location evidence="1">Cytoplasm</location>
    </subcellularLocation>
</comment>